<keyword evidence="2" id="KW-0813">Transport</keyword>
<dbReference type="Proteomes" id="UP000323565">
    <property type="component" value="Chromosome"/>
</dbReference>
<evidence type="ECO:0000256" key="1">
    <source>
        <dbReference type="ARBA" id="ARBA00004651"/>
    </source>
</evidence>
<dbReference type="InterPro" id="IPR020846">
    <property type="entry name" value="MFS_dom"/>
</dbReference>
<keyword evidence="4 7" id="KW-0812">Transmembrane</keyword>
<protein>
    <submittedName>
        <fullName evidence="9">MFS transporter</fullName>
    </submittedName>
</protein>
<dbReference type="InterPro" id="IPR036259">
    <property type="entry name" value="MFS_trans_sf"/>
</dbReference>
<comment type="subcellular location">
    <subcellularLocation>
        <location evidence="1">Cell membrane</location>
        <topology evidence="1">Multi-pass membrane protein</topology>
    </subcellularLocation>
</comment>
<feature type="transmembrane region" description="Helical" evidence="7">
    <location>
        <begin position="170"/>
        <end position="192"/>
    </location>
</feature>
<feature type="domain" description="Major facilitator superfamily (MFS) profile" evidence="8">
    <location>
        <begin position="1"/>
        <end position="197"/>
    </location>
</feature>
<feature type="transmembrane region" description="Helical" evidence="7">
    <location>
        <begin position="77"/>
        <end position="95"/>
    </location>
</feature>
<dbReference type="EMBL" id="CP043031">
    <property type="protein sequence ID" value="QEH92530.1"/>
    <property type="molecule type" value="Genomic_DNA"/>
</dbReference>
<evidence type="ECO:0000256" key="2">
    <source>
        <dbReference type="ARBA" id="ARBA00022448"/>
    </source>
</evidence>
<dbReference type="Pfam" id="PF07690">
    <property type="entry name" value="MFS_1"/>
    <property type="match status" value="1"/>
</dbReference>
<dbReference type="SUPFAM" id="SSF103473">
    <property type="entry name" value="MFS general substrate transporter"/>
    <property type="match status" value="1"/>
</dbReference>
<keyword evidence="5 7" id="KW-1133">Transmembrane helix</keyword>
<evidence type="ECO:0000313" key="9">
    <source>
        <dbReference type="EMBL" id="QEH92530.1"/>
    </source>
</evidence>
<proteinExistence type="predicted"/>
<evidence type="ECO:0000256" key="6">
    <source>
        <dbReference type="ARBA" id="ARBA00023136"/>
    </source>
</evidence>
<dbReference type="PROSITE" id="PS50850">
    <property type="entry name" value="MFS"/>
    <property type="match status" value="1"/>
</dbReference>
<evidence type="ECO:0000313" key="10">
    <source>
        <dbReference type="Proteomes" id="UP000323565"/>
    </source>
</evidence>
<feature type="transmembrane region" description="Helical" evidence="7">
    <location>
        <begin position="42"/>
        <end position="65"/>
    </location>
</feature>
<keyword evidence="10" id="KW-1185">Reference proteome</keyword>
<evidence type="ECO:0000256" key="3">
    <source>
        <dbReference type="ARBA" id="ARBA00022475"/>
    </source>
</evidence>
<feature type="transmembrane region" description="Helical" evidence="7">
    <location>
        <begin position="101"/>
        <end position="124"/>
    </location>
</feature>
<dbReference type="InterPro" id="IPR011701">
    <property type="entry name" value="MFS"/>
</dbReference>
<dbReference type="Gene3D" id="1.20.1250.20">
    <property type="entry name" value="MFS general substrate transporter like domains"/>
    <property type="match status" value="1"/>
</dbReference>
<evidence type="ECO:0000259" key="8">
    <source>
        <dbReference type="PROSITE" id="PS50850"/>
    </source>
</evidence>
<dbReference type="PANTHER" id="PTHR42718:SF46">
    <property type="entry name" value="BLR6921 PROTEIN"/>
    <property type="match status" value="1"/>
</dbReference>
<evidence type="ECO:0000256" key="5">
    <source>
        <dbReference type="ARBA" id="ARBA00022989"/>
    </source>
</evidence>
<evidence type="ECO:0000256" key="7">
    <source>
        <dbReference type="SAM" id="Phobius"/>
    </source>
</evidence>
<organism evidence="9 10">
    <name type="scientific">Dermacoccus abyssi</name>
    <dbReference type="NCBI Taxonomy" id="322596"/>
    <lineage>
        <taxon>Bacteria</taxon>
        <taxon>Bacillati</taxon>
        <taxon>Actinomycetota</taxon>
        <taxon>Actinomycetes</taxon>
        <taxon>Micrococcales</taxon>
        <taxon>Dermacoccaceae</taxon>
        <taxon>Dermacoccus</taxon>
    </lineage>
</organism>
<reference evidence="9 10" key="1">
    <citation type="submission" date="2019-08" db="EMBL/GenBank/DDBJ databases">
        <title>Dermacoccus abyssi strain HZAU 226, whole genome Nanopore sequencing project.</title>
        <authorList>
            <person name="Guo A."/>
            <person name="Zhang X."/>
            <person name="Ruan Y."/>
            <person name="Liu W."/>
            <person name="Chen Q."/>
            <person name="Gu L."/>
        </authorList>
    </citation>
    <scope>NUCLEOTIDE SEQUENCE [LARGE SCALE GENOMIC DNA]</scope>
    <source>
        <strain evidence="9 10">HZAU 226</strain>
    </source>
</reference>
<evidence type="ECO:0000256" key="4">
    <source>
        <dbReference type="ARBA" id="ARBA00022692"/>
    </source>
</evidence>
<accession>A0ABX5Z9R1</accession>
<keyword evidence="6 7" id="KW-0472">Membrane</keyword>
<gene>
    <name evidence="9" type="ORF">FV141_02480</name>
</gene>
<keyword evidence="3" id="KW-1003">Cell membrane</keyword>
<name>A0ABX5Z9R1_9MICO</name>
<feature type="transmembrane region" description="Helical" evidence="7">
    <location>
        <begin position="12"/>
        <end position="36"/>
    </location>
</feature>
<dbReference type="PANTHER" id="PTHR42718">
    <property type="entry name" value="MAJOR FACILITATOR SUPERFAMILY MULTIDRUG TRANSPORTER MFSC"/>
    <property type="match status" value="1"/>
</dbReference>
<sequence length="197" mass="19256">MDLALIGRRSVAAGVFVILIGTALMVAVFFLGTFYFQGREGHGPLITGLLFLPIALTTMLGANLAGRLIATVGARRPGVAGLGVAAAGLLVPAVWSTTLATVLGVSVGALGIGAIFVVAAATALSQVDPSEAGVASGLLSTFHEFGASIGVATVSSVAAASLAGTDASGFQTAFLVAAVAALVGAVVAGVVIPRARQ</sequence>